<sequence length="493" mass="55705">MTGGTNPMAPYAVVEIEGFEQMFVTGRTVKVVIVDKVMFLRQERGVTGKPQHIVLPFEEGQGTLGSNDHLARGFPHQAPIPYPQGVDYVENPVQQRTVPTPSHATGKIARIVLSPVELAAVDGVAWDEMADRMAQVQVGSIYKFVHIGLERANQKYTRANHLWQIQIMKHTLCGLMPDNAIILRQFYKYRRLNTLEPLPANRQVGKHLLCQNWRQLMKYNAPLDNVNWVDAYLYNDSLIYMHLCTFGQPYMDQLQMCKGQVVTIKGVLIDKFHGSVSLKMQPNSTVLVFKPDNLAHVALKAWYKLPESLLHMAQLITGTFSADRVPLLSMPHHINLLTIKQIRSRHLREKKISDIMKICGMIAFTPDKLYIYLACPDSSCNKMVQVAERAADGLLYRLNVMLSDMGGGKHWITTFNGVTWSLFSIAASDMMEVALRPENCERFAASLRQLGTYVYLVMLQISTVTEGPYKGSKNWIVVKIDWEGANGENGRNE</sequence>
<name>A0A165I453_9BASI</name>
<dbReference type="InterPro" id="IPR012340">
    <property type="entry name" value="NA-bd_OB-fold"/>
</dbReference>
<evidence type="ECO:0000313" key="1">
    <source>
        <dbReference type="EMBL" id="KZT60105.1"/>
    </source>
</evidence>
<dbReference type="Proteomes" id="UP000076842">
    <property type="component" value="Unassembled WGS sequence"/>
</dbReference>
<reference evidence="1 2" key="1">
    <citation type="journal article" date="2016" name="Mol. Biol. Evol.">
        <title>Comparative Genomics of Early-Diverging Mushroom-Forming Fungi Provides Insights into the Origins of Lignocellulose Decay Capabilities.</title>
        <authorList>
            <person name="Nagy L.G."/>
            <person name="Riley R."/>
            <person name="Tritt A."/>
            <person name="Adam C."/>
            <person name="Daum C."/>
            <person name="Floudas D."/>
            <person name="Sun H."/>
            <person name="Yadav J.S."/>
            <person name="Pangilinan J."/>
            <person name="Larsson K.H."/>
            <person name="Matsuura K."/>
            <person name="Barry K."/>
            <person name="Labutti K."/>
            <person name="Kuo R."/>
            <person name="Ohm R.A."/>
            <person name="Bhattacharya S.S."/>
            <person name="Shirouzu T."/>
            <person name="Yoshinaga Y."/>
            <person name="Martin F.M."/>
            <person name="Grigoriev I.V."/>
            <person name="Hibbett D.S."/>
        </authorList>
    </citation>
    <scope>NUCLEOTIDE SEQUENCE [LARGE SCALE GENOMIC DNA]</scope>
    <source>
        <strain evidence="1 2">HHB12733</strain>
    </source>
</reference>
<dbReference type="Gene3D" id="2.40.50.140">
    <property type="entry name" value="Nucleic acid-binding proteins"/>
    <property type="match status" value="2"/>
</dbReference>
<accession>A0A165I453</accession>
<proteinExistence type="predicted"/>
<dbReference type="InParanoid" id="A0A165I453"/>
<dbReference type="OrthoDB" id="1751331at2759"/>
<evidence type="ECO:0000313" key="2">
    <source>
        <dbReference type="Proteomes" id="UP000076842"/>
    </source>
</evidence>
<keyword evidence="2" id="KW-1185">Reference proteome</keyword>
<dbReference type="AlphaFoldDB" id="A0A165I453"/>
<gene>
    <name evidence="1" type="ORF">CALCODRAFT_507090</name>
</gene>
<dbReference type="EMBL" id="KV423934">
    <property type="protein sequence ID" value="KZT60105.1"/>
    <property type="molecule type" value="Genomic_DNA"/>
</dbReference>
<organism evidence="1 2">
    <name type="scientific">Calocera cornea HHB12733</name>
    <dbReference type="NCBI Taxonomy" id="1353952"/>
    <lineage>
        <taxon>Eukaryota</taxon>
        <taxon>Fungi</taxon>
        <taxon>Dikarya</taxon>
        <taxon>Basidiomycota</taxon>
        <taxon>Agaricomycotina</taxon>
        <taxon>Dacrymycetes</taxon>
        <taxon>Dacrymycetales</taxon>
        <taxon>Dacrymycetaceae</taxon>
        <taxon>Calocera</taxon>
    </lineage>
</organism>
<protein>
    <submittedName>
        <fullName evidence="1">Uncharacterized protein</fullName>
    </submittedName>
</protein>
<dbReference type="STRING" id="1353952.A0A165I453"/>
<dbReference type="SUPFAM" id="SSF50249">
    <property type="entry name" value="Nucleic acid-binding proteins"/>
    <property type="match status" value="1"/>
</dbReference>